<evidence type="ECO:0000313" key="2">
    <source>
        <dbReference type="Proteomes" id="UP001501288"/>
    </source>
</evidence>
<dbReference type="Pfam" id="PF10094">
    <property type="entry name" value="DUF2332"/>
    <property type="match status" value="1"/>
</dbReference>
<dbReference type="Proteomes" id="UP001501288">
    <property type="component" value="Unassembled WGS sequence"/>
</dbReference>
<keyword evidence="2" id="KW-1185">Reference proteome</keyword>
<dbReference type="EMBL" id="BAAANV010000069">
    <property type="protein sequence ID" value="GAA1554613.1"/>
    <property type="molecule type" value="Genomic_DNA"/>
</dbReference>
<sequence>MDGQRPEATGVHVSEADAQRQGITQMTGLEAETRLAYARFGEREARGNSPLYEEVSGAIARDDTLLARIETLPAAKRQPNLVLGAARYLNAPETGADAFVTWMVEHWDAVERVVRGRATQTNEAGRCATLLPFVVEAAQGRPIALVEVGCSAGLALFPDLYAYRFDAADGVADRVGAGSPELATAVSGAQFDLPMGLPLVAWRGGLDLNPLDVLSDSAKARDNARWLEALVWPGQTTRAERLRGCLATVRGHLGTHPGERPVVVRGDVVDDLDELLRQVPDELPLVLFHSAVLAYTDAATRAEFADRMREIASRPGGFTWISNEGPGVMPGIAETVPEGVEVPAGRFVLAVDGVARALVGPHGQAMEFLAG</sequence>
<name>A0ABN2C8X6_9MICO</name>
<protein>
    <submittedName>
        <fullName evidence="1">DUF2332 domain-containing protein</fullName>
    </submittedName>
</protein>
<organism evidence="1 2">
    <name type="scientific">Dermacoccus barathri</name>
    <dbReference type="NCBI Taxonomy" id="322601"/>
    <lineage>
        <taxon>Bacteria</taxon>
        <taxon>Bacillati</taxon>
        <taxon>Actinomycetota</taxon>
        <taxon>Actinomycetes</taxon>
        <taxon>Micrococcales</taxon>
        <taxon>Dermacoccaceae</taxon>
        <taxon>Dermacoccus</taxon>
    </lineage>
</organism>
<comment type="caution">
    <text evidence="1">The sequence shown here is derived from an EMBL/GenBank/DDBJ whole genome shotgun (WGS) entry which is preliminary data.</text>
</comment>
<dbReference type="RefSeq" id="WP_346031060.1">
    <property type="nucleotide sequence ID" value="NZ_BAAANV010000069.1"/>
</dbReference>
<gene>
    <name evidence="1" type="ORF">GCM10009762_29160</name>
</gene>
<evidence type="ECO:0000313" key="1">
    <source>
        <dbReference type="EMBL" id="GAA1554613.1"/>
    </source>
</evidence>
<reference evidence="1 2" key="1">
    <citation type="journal article" date="2019" name="Int. J. Syst. Evol. Microbiol.">
        <title>The Global Catalogue of Microorganisms (GCM) 10K type strain sequencing project: providing services to taxonomists for standard genome sequencing and annotation.</title>
        <authorList>
            <consortium name="The Broad Institute Genomics Platform"/>
            <consortium name="The Broad Institute Genome Sequencing Center for Infectious Disease"/>
            <person name="Wu L."/>
            <person name="Ma J."/>
        </authorList>
    </citation>
    <scope>NUCLEOTIDE SEQUENCE [LARGE SCALE GENOMIC DNA]</scope>
    <source>
        <strain evidence="1 2">JCM 14588</strain>
    </source>
</reference>
<accession>A0ABN2C8X6</accession>
<dbReference type="InterPro" id="IPR011200">
    <property type="entry name" value="UCP012608"/>
</dbReference>
<proteinExistence type="predicted"/>